<dbReference type="GO" id="GO:0008851">
    <property type="term" value="F:ethanolamine ammonia-lyase activity"/>
    <property type="evidence" value="ECO:0007669"/>
    <property type="project" value="UniProtKB-UniRule"/>
</dbReference>
<organism evidence="7 8">
    <name type="scientific">Bradyrhizobium neotropicale</name>
    <dbReference type="NCBI Taxonomy" id="1497615"/>
    <lineage>
        <taxon>Bacteria</taxon>
        <taxon>Pseudomonadati</taxon>
        <taxon>Pseudomonadota</taxon>
        <taxon>Alphaproteobacteria</taxon>
        <taxon>Hyphomicrobiales</taxon>
        <taxon>Nitrobacteraceae</taxon>
        <taxon>Bradyrhizobium</taxon>
    </lineage>
</organism>
<dbReference type="Pfam" id="PF05985">
    <property type="entry name" value="EutC"/>
    <property type="match status" value="1"/>
</dbReference>
<comment type="caution">
    <text evidence="7">The sequence shown here is derived from an EMBL/GenBank/DDBJ whole genome shotgun (WGS) entry which is preliminary data.</text>
</comment>
<keyword evidence="8" id="KW-1185">Reference proteome</keyword>
<dbReference type="UniPathway" id="UPA00560"/>
<comment type="catalytic activity">
    <reaction evidence="5">
        <text>ethanolamine = acetaldehyde + NH4(+)</text>
        <dbReference type="Rhea" id="RHEA:15313"/>
        <dbReference type="ChEBI" id="CHEBI:15343"/>
        <dbReference type="ChEBI" id="CHEBI:28938"/>
        <dbReference type="ChEBI" id="CHEBI:57603"/>
        <dbReference type="EC" id="4.3.1.7"/>
    </reaction>
</comment>
<dbReference type="Gene3D" id="1.10.30.40">
    <property type="entry name" value="Ethanolamine ammonia-lyase light chain (EutC), N-terminal domain"/>
    <property type="match status" value="1"/>
</dbReference>
<dbReference type="Gene3D" id="3.40.50.11240">
    <property type="entry name" value="Ethanolamine ammonia-lyase light chain (EutC)"/>
    <property type="match status" value="1"/>
</dbReference>
<evidence type="ECO:0000313" key="7">
    <source>
        <dbReference type="EMBL" id="OAF11156.1"/>
    </source>
</evidence>
<protein>
    <recommendedName>
        <fullName evidence="5">Ethanolamine ammonia-lyase small subunit</fullName>
        <shortName evidence="5">EAL small subunit</shortName>
        <ecNumber evidence="5">4.3.1.7</ecNumber>
    </recommendedName>
</protein>
<dbReference type="NCBIfam" id="NF003971">
    <property type="entry name" value="PRK05465.1"/>
    <property type="match status" value="1"/>
</dbReference>
<keyword evidence="1 5" id="KW-0846">Cobalamin</keyword>
<dbReference type="InterPro" id="IPR042251">
    <property type="entry name" value="EutC_C"/>
</dbReference>
<evidence type="ECO:0000256" key="5">
    <source>
        <dbReference type="HAMAP-Rule" id="MF_00601"/>
    </source>
</evidence>
<evidence type="ECO:0000256" key="6">
    <source>
        <dbReference type="SAM" id="MobiDB-lite"/>
    </source>
</evidence>
<dbReference type="PANTHER" id="PTHR39330:SF1">
    <property type="entry name" value="ETHANOLAMINE AMMONIA-LYASE SMALL SUBUNIT"/>
    <property type="match status" value="1"/>
</dbReference>
<proteinExistence type="inferred from homology"/>
<feature type="binding site" evidence="5">
    <location>
        <position position="208"/>
    </location>
    <ligand>
        <name>adenosylcob(III)alamin</name>
        <dbReference type="ChEBI" id="CHEBI:18408"/>
    </ligand>
</feature>
<dbReference type="EC" id="4.3.1.7" evidence="5"/>
<evidence type="ECO:0000256" key="2">
    <source>
        <dbReference type="ARBA" id="ARBA00023239"/>
    </source>
</evidence>
<gene>
    <name evidence="5" type="primary">eutC</name>
    <name evidence="7" type="ORF">AXW67_23600</name>
</gene>
<keyword evidence="2 5" id="KW-0456">Lyase</keyword>
<dbReference type="HAMAP" id="MF_00601">
    <property type="entry name" value="EutC"/>
    <property type="match status" value="1"/>
</dbReference>
<dbReference type="GO" id="GO:0031419">
    <property type="term" value="F:cobalamin binding"/>
    <property type="evidence" value="ECO:0007669"/>
    <property type="project" value="UniProtKB-UniRule"/>
</dbReference>
<name>A0A176YTY4_9BRAD</name>
<dbReference type="InterPro" id="IPR042255">
    <property type="entry name" value="EutC_N"/>
</dbReference>
<evidence type="ECO:0000256" key="1">
    <source>
        <dbReference type="ARBA" id="ARBA00022628"/>
    </source>
</evidence>
<evidence type="ECO:0000256" key="3">
    <source>
        <dbReference type="ARBA" id="ARBA00023285"/>
    </source>
</evidence>
<dbReference type="GO" id="GO:0009350">
    <property type="term" value="C:ethanolamine ammonia-lyase complex"/>
    <property type="evidence" value="ECO:0007669"/>
    <property type="project" value="UniProtKB-UniRule"/>
</dbReference>
<dbReference type="EMBL" id="LSEF01000090">
    <property type="protein sequence ID" value="OAF11156.1"/>
    <property type="molecule type" value="Genomic_DNA"/>
</dbReference>
<dbReference type="Proteomes" id="UP000077173">
    <property type="component" value="Unassembled WGS sequence"/>
</dbReference>
<reference evidence="7 8" key="1">
    <citation type="submission" date="2016-02" db="EMBL/GenBank/DDBJ databases">
        <title>Draft genome sequence of the strain BR 10247T Bradyrhizobium neotropicale isolated from nodules of Centrolobium paraense.</title>
        <authorList>
            <person name="Simoes-Araujo J.L."/>
            <person name="Barauna A.C."/>
            <person name="Silva K."/>
            <person name="Zilli J.E."/>
        </authorList>
    </citation>
    <scope>NUCLEOTIDE SEQUENCE [LARGE SCALE GENOMIC DNA]</scope>
    <source>
        <strain evidence="7 8">BR 10247</strain>
    </source>
</reference>
<dbReference type="GO" id="GO:0006520">
    <property type="term" value="P:amino acid metabolic process"/>
    <property type="evidence" value="ECO:0007669"/>
    <property type="project" value="InterPro"/>
</dbReference>
<comment type="cofactor">
    <cofactor evidence="5">
        <name>adenosylcob(III)alamin</name>
        <dbReference type="ChEBI" id="CHEBI:18408"/>
    </cofactor>
    <text evidence="5">Binds between the large and small subunits.</text>
</comment>
<accession>A0A176YTY4</accession>
<evidence type="ECO:0000313" key="8">
    <source>
        <dbReference type="Proteomes" id="UP000077173"/>
    </source>
</evidence>
<dbReference type="InterPro" id="IPR009246">
    <property type="entry name" value="EutC"/>
</dbReference>
<dbReference type="GO" id="GO:0046336">
    <property type="term" value="P:ethanolamine catabolic process"/>
    <property type="evidence" value="ECO:0007669"/>
    <property type="project" value="UniProtKB-UniRule"/>
</dbReference>
<keyword evidence="3 5" id="KW-0170">Cobalt</keyword>
<feature type="binding site" evidence="5">
    <location>
        <position position="179"/>
    </location>
    <ligand>
        <name>adenosylcob(III)alamin</name>
        <dbReference type="ChEBI" id="CHEBI:18408"/>
    </ligand>
</feature>
<sequence>MPDPVVPARATCDLRAATPARVALGRSGASLPTRPLLDFTLDHARARDAVHAAFDAARLVAKLRELGLAPAEVMSRAVDRGEYLRRPDLGRQLDAASAEVLARTATEPGRLAIVIGDGLSPTAVHAHALALLKSLLLRLAAEDAVAICHVVVASGARVALGDEIGAILGARMVVMLIGERPGLSAPDSLGAYLTFAPKPGRTDAERNCVSNIHQAGLSYDEAAHKIAWLVREGLARGGTGVALKDESADRAPRRIGTASPGGTESGAKMSSS</sequence>
<dbReference type="PIRSF" id="PIRSF018982">
    <property type="entry name" value="EutC"/>
    <property type="match status" value="1"/>
</dbReference>
<comment type="subunit">
    <text evidence="5">The basic unit is a heterodimer which dimerizes to form tetramers. The heterotetramers trimerize; 6 large subunits form a core ring with 6 small subunits projecting outwards.</text>
</comment>
<evidence type="ECO:0000256" key="4">
    <source>
        <dbReference type="ARBA" id="ARBA00024446"/>
    </source>
</evidence>
<feature type="region of interest" description="Disordered" evidence="6">
    <location>
        <begin position="243"/>
        <end position="272"/>
    </location>
</feature>
<feature type="compositionally biased region" description="Basic and acidic residues" evidence="6">
    <location>
        <begin position="243"/>
        <end position="252"/>
    </location>
</feature>
<dbReference type="GO" id="GO:0031471">
    <property type="term" value="C:ethanolamine degradation polyhedral organelle"/>
    <property type="evidence" value="ECO:0007669"/>
    <property type="project" value="UniProtKB-UniRule"/>
</dbReference>
<dbReference type="AlphaFoldDB" id="A0A176YTY4"/>
<comment type="subcellular location">
    <subcellularLocation>
        <location evidence="5">Bacterial microcompartment</location>
    </subcellularLocation>
</comment>
<comment type="pathway">
    <text evidence="5">Amine and polyamine degradation; ethanolamine degradation.</text>
</comment>
<comment type="similarity">
    <text evidence="5">Belongs to the EutC family.</text>
</comment>
<dbReference type="RefSeq" id="WP_063680968.1">
    <property type="nucleotide sequence ID" value="NZ_LSEF01000090.1"/>
</dbReference>
<feature type="binding site" evidence="5">
    <location>
        <position position="158"/>
    </location>
    <ligand>
        <name>adenosylcob(III)alamin</name>
        <dbReference type="ChEBI" id="CHEBI:18408"/>
    </ligand>
</feature>
<comment type="function">
    <text evidence="5">Catalyzes the deamination of various vicinal amino-alcohols to oxo compounds. Allows this organism to utilize ethanolamine as the sole source of nitrogen and carbon in the presence of external vitamin B12.</text>
</comment>
<keyword evidence="4 5" id="KW-1283">Bacterial microcompartment</keyword>
<dbReference type="PANTHER" id="PTHR39330">
    <property type="entry name" value="ETHANOLAMINE AMMONIA-LYASE LIGHT CHAIN"/>
    <property type="match status" value="1"/>
</dbReference>